<dbReference type="AlphaFoldDB" id="A0A5B7H417"/>
<sequence length="65" mass="6901">MEIILVGSVVRVACRQHRVLQTVIVMPACLTPRLPPLLSLPPTPPAPPTPPPVPSPPSYSSVLDT</sequence>
<proteinExistence type="predicted"/>
<evidence type="ECO:0000313" key="2">
    <source>
        <dbReference type="EMBL" id="MPC66830.1"/>
    </source>
</evidence>
<protein>
    <submittedName>
        <fullName evidence="2">Uncharacterized protein</fullName>
    </submittedName>
</protein>
<name>A0A5B7H417_PORTR</name>
<reference evidence="2 3" key="1">
    <citation type="submission" date="2019-05" db="EMBL/GenBank/DDBJ databases">
        <title>Another draft genome of Portunus trituberculatus and its Hox gene families provides insights of decapod evolution.</title>
        <authorList>
            <person name="Jeong J.-H."/>
            <person name="Song I."/>
            <person name="Kim S."/>
            <person name="Choi T."/>
            <person name="Kim D."/>
            <person name="Ryu S."/>
            <person name="Kim W."/>
        </authorList>
    </citation>
    <scope>NUCLEOTIDE SEQUENCE [LARGE SCALE GENOMIC DNA]</scope>
    <source>
        <tissue evidence="2">Muscle</tissue>
    </source>
</reference>
<dbReference type="Proteomes" id="UP000324222">
    <property type="component" value="Unassembled WGS sequence"/>
</dbReference>
<keyword evidence="3" id="KW-1185">Reference proteome</keyword>
<evidence type="ECO:0000256" key="1">
    <source>
        <dbReference type="SAM" id="MobiDB-lite"/>
    </source>
</evidence>
<dbReference type="EMBL" id="VSRR010025361">
    <property type="protein sequence ID" value="MPC66830.1"/>
    <property type="molecule type" value="Genomic_DNA"/>
</dbReference>
<evidence type="ECO:0000313" key="3">
    <source>
        <dbReference type="Proteomes" id="UP000324222"/>
    </source>
</evidence>
<accession>A0A5B7H417</accession>
<feature type="region of interest" description="Disordered" evidence="1">
    <location>
        <begin position="37"/>
        <end position="65"/>
    </location>
</feature>
<feature type="compositionally biased region" description="Pro residues" evidence="1">
    <location>
        <begin position="37"/>
        <end position="57"/>
    </location>
</feature>
<comment type="caution">
    <text evidence="2">The sequence shown here is derived from an EMBL/GenBank/DDBJ whole genome shotgun (WGS) entry which is preliminary data.</text>
</comment>
<gene>
    <name evidence="2" type="ORF">E2C01_060985</name>
</gene>
<organism evidence="2 3">
    <name type="scientific">Portunus trituberculatus</name>
    <name type="common">Swimming crab</name>
    <name type="synonym">Neptunus trituberculatus</name>
    <dbReference type="NCBI Taxonomy" id="210409"/>
    <lineage>
        <taxon>Eukaryota</taxon>
        <taxon>Metazoa</taxon>
        <taxon>Ecdysozoa</taxon>
        <taxon>Arthropoda</taxon>
        <taxon>Crustacea</taxon>
        <taxon>Multicrustacea</taxon>
        <taxon>Malacostraca</taxon>
        <taxon>Eumalacostraca</taxon>
        <taxon>Eucarida</taxon>
        <taxon>Decapoda</taxon>
        <taxon>Pleocyemata</taxon>
        <taxon>Brachyura</taxon>
        <taxon>Eubrachyura</taxon>
        <taxon>Portunoidea</taxon>
        <taxon>Portunidae</taxon>
        <taxon>Portuninae</taxon>
        <taxon>Portunus</taxon>
    </lineage>
</organism>